<dbReference type="InterPro" id="IPR005025">
    <property type="entry name" value="FMN_Rdtase-like_dom"/>
</dbReference>
<feature type="domain" description="NADPH-dependent FMN reductase-like" evidence="4">
    <location>
        <begin position="7"/>
        <end position="93"/>
    </location>
</feature>
<keyword evidence="2" id="KW-0288">FMN</keyword>
<dbReference type="Proteomes" id="UP000324800">
    <property type="component" value="Unassembled WGS sequence"/>
</dbReference>
<name>A0A5J4VKY6_9EUKA</name>
<dbReference type="InterPro" id="IPR029039">
    <property type="entry name" value="Flavoprotein-like_sf"/>
</dbReference>
<feature type="region of interest" description="Disordered" evidence="3">
    <location>
        <begin position="166"/>
        <end position="186"/>
    </location>
</feature>
<evidence type="ECO:0000259" key="4">
    <source>
        <dbReference type="Pfam" id="PF03358"/>
    </source>
</evidence>
<dbReference type="GO" id="GO:0016491">
    <property type="term" value="F:oxidoreductase activity"/>
    <property type="evidence" value="ECO:0007669"/>
    <property type="project" value="InterPro"/>
</dbReference>
<dbReference type="SUPFAM" id="SSF52218">
    <property type="entry name" value="Flavoproteins"/>
    <property type="match status" value="1"/>
</dbReference>
<organism evidence="5 6">
    <name type="scientific">Streblomastix strix</name>
    <dbReference type="NCBI Taxonomy" id="222440"/>
    <lineage>
        <taxon>Eukaryota</taxon>
        <taxon>Metamonada</taxon>
        <taxon>Preaxostyla</taxon>
        <taxon>Oxymonadida</taxon>
        <taxon>Streblomastigidae</taxon>
        <taxon>Streblomastix</taxon>
    </lineage>
</organism>
<dbReference type="PANTHER" id="PTHR43278:SF4">
    <property type="entry name" value="NAD(P)H-DEPENDENT FMN-CONTAINING OXIDOREDUCTASE YWQN-RELATED"/>
    <property type="match status" value="1"/>
</dbReference>
<dbReference type="InterPro" id="IPR051796">
    <property type="entry name" value="ISF_SsuE-like"/>
</dbReference>
<accession>A0A5J4VKY6</accession>
<dbReference type="PANTHER" id="PTHR43278">
    <property type="entry name" value="NAD(P)H-DEPENDENT FMN-CONTAINING OXIDOREDUCTASE YWQN-RELATED"/>
    <property type="match status" value="1"/>
</dbReference>
<evidence type="ECO:0000256" key="2">
    <source>
        <dbReference type="ARBA" id="ARBA00022643"/>
    </source>
</evidence>
<dbReference type="EMBL" id="SNRW01006352">
    <property type="protein sequence ID" value="KAA6383241.1"/>
    <property type="molecule type" value="Genomic_DNA"/>
</dbReference>
<evidence type="ECO:0000256" key="1">
    <source>
        <dbReference type="ARBA" id="ARBA00022630"/>
    </source>
</evidence>
<gene>
    <name evidence="5" type="ORF">EZS28_021232</name>
</gene>
<evidence type="ECO:0000313" key="5">
    <source>
        <dbReference type="EMBL" id="KAA6383241.1"/>
    </source>
</evidence>
<dbReference type="OrthoDB" id="10259461at2759"/>
<comment type="caution">
    <text evidence="5">The sequence shown here is derived from an EMBL/GenBank/DDBJ whole genome shotgun (WGS) entry which is preliminary data.</text>
</comment>
<dbReference type="Pfam" id="PF03358">
    <property type="entry name" value="FMN_red"/>
    <property type="match status" value="1"/>
</dbReference>
<keyword evidence="1" id="KW-0285">Flavoprotein</keyword>
<reference evidence="5 6" key="1">
    <citation type="submission" date="2019-03" db="EMBL/GenBank/DDBJ databases">
        <title>Single cell metagenomics reveals metabolic interactions within the superorganism composed of flagellate Streblomastix strix and complex community of Bacteroidetes bacteria on its surface.</title>
        <authorList>
            <person name="Treitli S.C."/>
            <person name="Kolisko M."/>
            <person name="Husnik F."/>
            <person name="Keeling P."/>
            <person name="Hampl V."/>
        </authorList>
    </citation>
    <scope>NUCLEOTIDE SEQUENCE [LARGE SCALE GENOMIC DNA]</scope>
    <source>
        <strain evidence="5">ST1C</strain>
    </source>
</reference>
<sequence>MEGTRTKQNGNTAQLIELVFSELRIDGIECELVTIGNAHHVTSCNLCFLCAQTRQCVRATPGDPIKECFSKMCEADGIILGSPTHCSNVGGAVVAVRRGGASSVFDMLNKFFTNQQMVIASSCYWNNGIGLKPGDINSDEEGIKIMKALGKNMAYLLKKLNDPRTSDIKPPEFEIDQKDQKERVLE</sequence>
<dbReference type="AlphaFoldDB" id="A0A5J4VKY6"/>
<proteinExistence type="predicted"/>
<dbReference type="Gene3D" id="3.40.50.360">
    <property type="match status" value="1"/>
</dbReference>
<protein>
    <submittedName>
        <fullName evidence="5">Putative flavodoxin family protein</fullName>
    </submittedName>
</protein>
<evidence type="ECO:0000313" key="6">
    <source>
        <dbReference type="Proteomes" id="UP000324800"/>
    </source>
</evidence>
<evidence type="ECO:0000256" key="3">
    <source>
        <dbReference type="SAM" id="MobiDB-lite"/>
    </source>
</evidence>